<keyword evidence="1" id="KW-0732">Signal</keyword>
<dbReference type="RefSeq" id="WP_134204468.1">
    <property type="nucleotide sequence ID" value="NZ_FRXN01000003.1"/>
</dbReference>
<dbReference type="EMBL" id="FRXN01000003">
    <property type="protein sequence ID" value="SHO63360.1"/>
    <property type="molecule type" value="Genomic_DNA"/>
</dbReference>
<feature type="chain" id="PRO_5012229877" evidence="1">
    <location>
        <begin position="23"/>
        <end position="86"/>
    </location>
</feature>
<proteinExistence type="predicted"/>
<sequence length="86" mass="9735">MKLKYGLILFVALSLTSCESWLQDIGIKDIQKFEGPCTIVLANGGGVVETNHTIEVSIRTETLTYRDDDDKIWSLEKDEYESYSCP</sequence>
<evidence type="ECO:0000256" key="1">
    <source>
        <dbReference type="SAM" id="SignalP"/>
    </source>
</evidence>
<dbReference type="Proteomes" id="UP000184609">
    <property type="component" value="Unassembled WGS sequence"/>
</dbReference>
<evidence type="ECO:0000313" key="3">
    <source>
        <dbReference type="Proteomes" id="UP000184609"/>
    </source>
</evidence>
<feature type="signal peptide" evidence="1">
    <location>
        <begin position="1"/>
        <end position="22"/>
    </location>
</feature>
<evidence type="ECO:0000313" key="2">
    <source>
        <dbReference type="EMBL" id="SHO63360.1"/>
    </source>
</evidence>
<keyword evidence="3" id="KW-1185">Reference proteome</keyword>
<reference evidence="3" key="1">
    <citation type="submission" date="2016-12" db="EMBL/GenBank/DDBJ databases">
        <authorList>
            <person name="Varghese N."/>
            <person name="Submissions S."/>
        </authorList>
    </citation>
    <scope>NUCLEOTIDE SEQUENCE [LARGE SCALE GENOMIC DNA]</scope>
    <source>
        <strain evidence="3">DSM 25035</strain>
    </source>
</reference>
<gene>
    <name evidence="2" type="ORF">SAMN04488108_2700</name>
</gene>
<protein>
    <submittedName>
        <fullName evidence="2">Uncharacterized protein</fullName>
    </submittedName>
</protein>
<name>A0A1M7ZEP3_9BACT</name>
<organism evidence="2 3">
    <name type="scientific">Algoriphagus zhangzhouensis</name>
    <dbReference type="NCBI Taxonomy" id="1073327"/>
    <lineage>
        <taxon>Bacteria</taxon>
        <taxon>Pseudomonadati</taxon>
        <taxon>Bacteroidota</taxon>
        <taxon>Cytophagia</taxon>
        <taxon>Cytophagales</taxon>
        <taxon>Cyclobacteriaceae</taxon>
        <taxon>Algoriphagus</taxon>
    </lineage>
</organism>
<dbReference type="OrthoDB" id="827672at2"/>
<dbReference type="PROSITE" id="PS51257">
    <property type="entry name" value="PROKAR_LIPOPROTEIN"/>
    <property type="match status" value="1"/>
</dbReference>
<accession>A0A1M7ZEP3</accession>
<dbReference type="AlphaFoldDB" id="A0A1M7ZEP3"/>